<protein>
    <submittedName>
        <fullName evidence="9">Glycosyltransferase 87 family protein</fullName>
    </submittedName>
</protein>
<feature type="transmembrane region" description="Helical" evidence="8">
    <location>
        <begin position="321"/>
        <end position="338"/>
    </location>
</feature>
<accession>A0ABV7YAU5</accession>
<feature type="transmembrane region" description="Helical" evidence="8">
    <location>
        <begin position="157"/>
        <end position="179"/>
    </location>
</feature>
<dbReference type="Pfam" id="PF09594">
    <property type="entry name" value="GT87"/>
    <property type="match status" value="1"/>
</dbReference>
<reference evidence="10" key="1">
    <citation type="journal article" date="2019" name="Int. J. Syst. Evol. Microbiol.">
        <title>The Global Catalogue of Microorganisms (GCM) 10K type strain sequencing project: providing services to taxonomists for standard genome sequencing and annotation.</title>
        <authorList>
            <consortium name="The Broad Institute Genomics Platform"/>
            <consortium name="The Broad Institute Genome Sequencing Center for Infectious Disease"/>
            <person name="Wu L."/>
            <person name="Ma J."/>
        </authorList>
    </citation>
    <scope>NUCLEOTIDE SEQUENCE [LARGE SCALE GENOMIC DNA]</scope>
    <source>
        <strain evidence="10">CGMCC 4.7241</strain>
    </source>
</reference>
<evidence type="ECO:0000256" key="6">
    <source>
        <dbReference type="ARBA" id="ARBA00023136"/>
    </source>
</evidence>
<organism evidence="9 10">
    <name type="scientific">Tenggerimyces flavus</name>
    <dbReference type="NCBI Taxonomy" id="1708749"/>
    <lineage>
        <taxon>Bacteria</taxon>
        <taxon>Bacillati</taxon>
        <taxon>Actinomycetota</taxon>
        <taxon>Actinomycetes</taxon>
        <taxon>Propionibacteriales</taxon>
        <taxon>Nocardioidaceae</taxon>
        <taxon>Tenggerimyces</taxon>
    </lineage>
</organism>
<feature type="transmembrane region" description="Helical" evidence="8">
    <location>
        <begin position="350"/>
        <end position="374"/>
    </location>
</feature>
<feature type="transmembrane region" description="Helical" evidence="8">
    <location>
        <begin position="185"/>
        <end position="204"/>
    </location>
</feature>
<evidence type="ECO:0000256" key="7">
    <source>
        <dbReference type="ARBA" id="ARBA00024033"/>
    </source>
</evidence>
<evidence type="ECO:0000256" key="4">
    <source>
        <dbReference type="ARBA" id="ARBA00022692"/>
    </source>
</evidence>
<dbReference type="InterPro" id="IPR018584">
    <property type="entry name" value="GT87"/>
</dbReference>
<dbReference type="EMBL" id="JBHRZH010000006">
    <property type="protein sequence ID" value="MFC3761125.1"/>
    <property type="molecule type" value="Genomic_DNA"/>
</dbReference>
<dbReference type="Proteomes" id="UP001595699">
    <property type="component" value="Unassembled WGS sequence"/>
</dbReference>
<evidence type="ECO:0000313" key="10">
    <source>
        <dbReference type="Proteomes" id="UP001595699"/>
    </source>
</evidence>
<keyword evidence="4 8" id="KW-0812">Transmembrane</keyword>
<evidence type="ECO:0000256" key="5">
    <source>
        <dbReference type="ARBA" id="ARBA00022989"/>
    </source>
</evidence>
<keyword evidence="10" id="KW-1185">Reference proteome</keyword>
<feature type="transmembrane region" description="Helical" evidence="8">
    <location>
        <begin position="88"/>
        <end position="106"/>
    </location>
</feature>
<name>A0ABV7YAU5_9ACTN</name>
<feature type="transmembrane region" description="Helical" evidence="8">
    <location>
        <begin position="274"/>
        <end position="292"/>
    </location>
</feature>
<proteinExistence type="inferred from homology"/>
<comment type="caution">
    <text evidence="9">The sequence shown here is derived from an EMBL/GenBank/DDBJ whole genome shotgun (WGS) entry which is preliminary data.</text>
</comment>
<keyword evidence="5 8" id="KW-1133">Transmembrane helix</keyword>
<evidence type="ECO:0000313" key="9">
    <source>
        <dbReference type="EMBL" id="MFC3761125.1"/>
    </source>
</evidence>
<evidence type="ECO:0000256" key="2">
    <source>
        <dbReference type="ARBA" id="ARBA00022475"/>
    </source>
</evidence>
<evidence type="ECO:0000256" key="8">
    <source>
        <dbReference type="SAM" id="Phobius"/>
    </source>
</evidence>
<keyword evidence="3" id="KW-0808">Transferase</keyword>
<sequence>MFAAAAVVTLPFVVALIALPILTKGTLIPWHPITVDLDVYQFFARELLRGGDILTAREPRLGLPFTYPPFAALLFVPLAPLPQTLAQAGWILLNVVALVLVIRRLGLHGWKLSLVTAVCIVFVEPVRATFTFGQVNLVLLALVFLDLTRRHAHRLQGVATGIAAAIKLTPGLFVIYLLFARQWRAALTAVVSAVAVTAVTALVLQRETFGYVRMLLAGEIWPGATYYVTNQSVLGSTTRLLGEGGAAPVVGIVLAVVVGLTAAYAAARWHRRGQLVLAVTLCGLGSLLASPISWSHHWVWVVPLAATLFSSELTRVMRWNGAVFVVWTALAPFTWALPRGSQIELRYEPWQLAVSCLGTFLAVAFVVAALVAALQPAEQLEREGRLRQRANRHP</sequence>
<keyword evidence="6 8" id="KW-0472">Membrane</keyword>
<comment type="subcellular location">
    <subcellularLocation>
        <location evidence="1">Cell membrane</location>
        <topology evidence="1">Multi-pass membrane protein</topology>
    </subcellularLocation>
</comment>
<evidence type="ECO:0000256" key="1">
    <source>
        <dbReference type="ARBA" id="ARBA00004651"/>
    </source>
</evidence>
<comment type="similarity">
    <text evidence="7">Belongs to the glycosyltransferase 87 family.</text>
</comment>
<gene>
    <name evidence="9" type="ORF">ACFOUW_09760</name>
</gene>
<feature type="transmembrane region" description="Helical" evidence="8">
    <location>
        <begin position="126"/>
        <end position="145"/>
    </location>
</feature>
<keyword evidence="2" id="KW-1003">Cell membrane</keyword>
<evidence type="ECO:0000256" key="3">
    <source>
        <dbReference type="ARBA" id="ARBA00022679"/>
    </source>
</evidence>
<feature type="transmembrane region" description="Helical" evidence="8">
    <location>
        <begin position="249"/>
        <end position="267"/>
    </location>
</feature>
<dbReference type="RefSeq" id="WP_205117341.1">
    <property type="nucleotide sequence ID" value="NZ_JAFBCM010000001.1"/>
</dbReference>